<keyword evidence="3" id="KW-1185">Reference proteome</keyword>
<feature type="signal peptide" evidence="1">
    <location>
        <begin position="1"/>
        <end position="22"/>
    </location>
</feature>
<comment type="caution">
    <text evidence="2">The sequence shown here is derived from an EMBL/GenBank/DDBJ whole genome shotgun (WGS) entry which is preliminary data.</text>
</comment>
<evidence type="ECO:0008006" key="4">
    <source>
        <dbReference type="Google" id="ProtNLM"/>
    </source>
</evidence>
<protein>
    <recommendedName>
        <fullName evidence="4">Effector protein</fullName>
    </recommendedName>
</protein>
<evidence type="ECO:0000313" key="3">
    <source>
        <dbReference type="Proteomes" id="UP000703661"/>
    </source>
</evidence>
<dbReference type="AlphaFoldDB" id="A0A9P6SXY6"/>
<gene>
    <name evidence="2" type="ORF">BGZ80_001152</name>
</gene>
<feature type="chain" id="PRO_5040208815" description="Effector protein" evidence="1">
    <location>
        <begin position="23"/>
        <end position="175"/>
    </location>
</feature>
<organism evidence="2 3">
    <name type="scientific">Entomortierella chlamydospora</name>
    <dbReference type="NCBI Taxonomy" id="101097"/>
    <lineage>
        <taxon>Eukaryota</taxon>
        <taxon>Fungi</taxon>
        <taxon>Fungi incertae sedis</taxon>
        <taxon>Mucoromycota</taxon>
        <taxon>Mortierellomycotina</taxon>
        <taxon>Mortierellomycetes</taxon>
        <taxon>Mortierellales</taxon>
        <taxon>Mortierellaceae</taxon>
        <taxon>Entomortierella</taxon>
    </lineage>
</organism>
<evidence type="ECO:0000256" key="1">
    <source>
        <dbReference type="SAM" id="SignalP"/>
    </source>
</evidence>
<proteinExistence type="predicted"/>
<dbReference type="OrthoDB" id="3044029at2759"/>
<keyword evidence="1" id="KW-0732">Signal</keyword>
<evidence type="ECO:0000313" key="2">
    <source>
        <dbReference type="EMBL" id="KAG0010822.1"/>
    </source>
</evidence>
<dbReference type="Proteomes" id="UP000703661">
    <property type="component" value="Unassembled WGS sequence"/>
</dbReference>
<dbReference type="EMBL" id="JAAAID010001259">
    <property type="protein sequence ID" value="KAG0010822.1"/>
    <property type="molecule type" value="Genomic_DNA"/>
</dbReference>
<name>A0A9P6SXY6_9FUNG</name>
<reference evidence="2" key="1">
    <citation type="journal article" date="2020" name="Fungal Divers.">
        <title>Resolving the Mortierellaceae phylogeny through synthesis of multi-gene phylogenetics and phylogenomics.</title>
        <authorList>
            <person name="Vandepol N."/>
            <person name="Liber J."/>
            <person name="Desiro A."/>
            <person name="Na H."/>
            <person name="Kennedy M."/>
            <person name="Barry K."/>
            <person name="Grigoriev I.V."/>
            <person name="Miller A.N."/>
            <person name="O'Donnell K."/>
            <person name="Stajich J.E."/>
            <person name="Bonito G."/>
        </authorList>
    </citation>
    <scope>NUCLEOTIDE SEQUENCE</scope>
    <source>
        <strain evidence="2">NRRL 2769</strain>
    </source>
</reference>
<sequence>MLFSKSLFVSTVLVALLSVTSAGKSTTTVKGQTGAIISSKEFCLFLPPKYGGGIAENEDRAVAFCTKSIASAPKAGILPTGFIKSAHFTRNTQKQWVQVTGRIDRSKYGLSKKDGGGQYDIKAPVGSKCAGYNHYVELIEPDQNIYCIRCCKNKIDCPVNKSTYGCKKVLGGNYA</sequence>
<accession>A0A9P6SXY6</accession>